<dbReference type="OMA" id="EWDVYKA"/>
<feature type="coiled-coil region" evidence="2">
    <location>
        <begin position="232"/>
        <end position="276"/>
    </location>
</feature>
<dbReference type="InterPro" id="IPR007243">
    <property type="entry name" value="Atg6/Beclin"/>
</dbReference>
<dbReference type="STRING" id="701091.M2V2D3"/>
<feature type="region of interest" description="Disordered" evidence="3">
    <location>
        <begin position="114"/>
        <end position="159"/>
    </location>
</feature>
<dbReference type="Pfam" id="PF04111">
    <property type="entry name" value="APG6"/>
    <property type="match status" value="1"/>
</dbReference>
<evidence type="ECO:0000259" key="5">
    <source>
        <dbReference type="Pfam" id="PF17675"/>
    </source>
</evidence>
<evidence type="ECO:0000259" key="4">
    <source>
        <dbReference type="Pfam" id="PF04111"/>
    </source>
</evidence>
<name>M2V2D3_COCH5</name>
<reference evidence="6 7" key="1">
    <citation type="journal article" date="2012" name="PLoS Pathog.">
        <title>Diverse lifestyles and strategies of plant pathogenesis encoded in the genomes of eighteen Dothideomycetes fungi.</title>
        <authorList>
            <person name="Ohm R.A."/>
            <person name="Feau N."/>
            <person name="Henrissat B."/>
            <person name="Schoch C.L."/>
            <person name="Horwitz B.A."/>
            <person name="Barry K.W."/>
            <person name="Condon B.J."/>
            <person name="Copeland A.C."/>
            <person name="Dhillon B."/>
            <person name="Glaser F."/>
            <person name="Hesse C.N."/>
            <person name="Kosti I."/>
            <person name="LaButti K."/>
            <person name="Lindquist E.A."/>
            <person name="Lucas S."/>
            <person name="Salamov A.A."/>
            <person name="Bradshaw R.E."/>
            <person name="Ciuffetti L."/>
            <person name="Hamelin R.C."/>
            <person name="Kema G.H.J."/>
            <person name="Lawrence C."/>
            <person name="Scott J.A."/>
            <person name="Spatafora J.W."/>
            <person name="Turgeon B.G."/>
            <person name="de Wit P.J.G.M."/>
            <person name="Zhong S."/>
            <person name="Goodwin S.B."/>
            <person name="Grigoriev I.V."/>
        </authorList>
    </citation>
    <scope>NUCLEOTIDE SEQUENCE [LARGE SCALE GENOMIC DNA]</scope>
    <source>
        <strain evidence="7">C5 / ATCC 48332 / race O</strain>
    </source>
</reference>
<feature type="region of interest" description="Disordered" evidence="3">
    <location>
        <begin position="47"/>
        <end position="66"/>
    </location>
</feature>
<dbReference type="HOGENOM" id="CLU_024219_3_1_1"/>
<dbReference type="GO" id="GO:0000045">
    <property type="term" value="P:autophagosome assembly"/>
    <property type="evidence" value="ECO:0007669"/>
    <property type="project" value="TreeGrafter"/>
</dbReference>
<accession>M2V2D3</accession>
<comment type="similarity">
    <text evidence="1">Belongs to the beclin family.</text>
</comment>
<keyword evidence="2" id="KW-0175">Coiled coil</keyword>
<sequence>MPNDTKSASLACQKCRTPIDIDASIDQLNPAAFKLLTDSVVSGQIQAPKISPNRQSRPPNPPEHLKTYQDAIKDAKTPTYRRNIQGAPQSRSPNGPQNPAMSFIDIHMSESMINPSSAEPAQSTNGKTQAEDAKADGNDKTKRKGAKNGLGTAGGASLADGLETTNRMFEILSARSDIDHPICVECTEILIDGLQKRLGVATRERDAYVDFLRRANTDVPSAEEVKAAEAALKAAKKAESTAITQLENLEAEKAELDNQIAALEAEARILDQEENEFWKSRNAFNTTLTEFQNERDALATRYAHDAQVLNQLQRRSVYNDSFNITHDNHFATINGLRLGRLPNPYVDWPEINAAWGQTCLLLATLAERLGYKFDGYELCPMGSTSTITRIEAKGGASVAESTTRHQHASTATTASSPQISKQRLELYSSGDFPINFGFLHRKFDAAMVAFLECLKQLGEFVENQAPPNAGGVGVSGGGGGGGGGGGVKMPYEIRKDRIHDQSIKLALNKDEGWTKACKYTLTCCKYLLAHANNVESNAMRRR</sequence>
<dbReference type="Proteomes" id="UP000016936">
    <property type="component" value="Unassembled WGS sequence"/>
</dbReference>
<dbReference type="InterPro" id="IPR038274">
    <property type="entry name" value="Atg6/Beclin_C_sf"/>
</dbReference>
<proteinExistence type="inferred from homology"/>
<dbReference type="Gene3D" id="1.10.418.40">
    <property type="entry name" value="Autophagy protein 6/Beclin 1"/>
    <property type="match status" value="1"/>
</dbReference>
<dbReference type="InterPro" id="IPR041691">
    <property type="entry name" value="Atg6/beclin_CC"/>
</dbReference>
<dbReference type="PANTHER" id="PTHR12768:SF4">
    <property type="entry name" value="BECLIN-1"/>
    <property type="match status" value="1"/>
</dbReference>
<feature type="region of interest" description="Disordered" evidence="3">
    <location>
        <begin position="396"/>
        <end position="417"/>
    </location>
</feature>
<dbReference type="AlphaFoldDB" id="M2V2D3"/>
<dbReference type="Pfam" id="PF17675">
    <property type="entry name" value="APG6_N"/>
    <property type="match status" value="1"/>
</dbReference>
<protein>
    <submittedName>
        <fullName evidence="6">Uncharacterized protein</fullName>
    </submittedName>
</protein>
<dbReference type="GO" id="GO:0043548">
    <property type="term" value="F:phosphatidylinositol 3-kinase binding"/>
    <property type="evidence" value="ECO:0007669"/>
    <property type="project" value="TreeGrafter"/>
</dbReference>
<dbReference type="GO" id="GO:0000407">
    <property type="term" value="C:phagophore assembly site"/>
    <property type="evidence" value="ECO:0007669"/>
    <property type="project" value="TreeGrafter"/>
</dbReference>
<dbReference type="OrthoDB" id="20368at2759"/>
<dbReference type="GO" id="GO:0006995">
    <property type="term" value="P:cellular response to nitrogen starvation"/>
    <property type="evidence" value="ECO:0007669"/>
    <property type="project" value="TreeGrafter"/>
</dbReference>
<dbReference type="InterPro" id="IPR040455">
    <property type="entry name" value="Atg6_BARA"/>
</dbReference>
<dbReference type="GO" id="GO:0000423">
    <property type="term" value="P:mitophagy"/>
    <property type="evidence" value="ECO:0007669"/>
    <property type="project" value="TreeGrafter"/>
</dbReference>
<dbReference type="Gene3D" id="6.10.250.3110">
    <property type="match status" value="1"/>
</dbReference>
<feature type="domain" description="Atg6 BARA" evidence="4">
    <location>
        <begin position="312"/>
        <end position="532"/>
    </location>
</feature>
<feature type="domain" description="Atg6/beclin coiled-coil" evidence="5">
    <location>
        <begin position="181"/>
        <end position="308"/>
    </location>
</feature>
<dbReference type="GO" id="GO:0030674">
    <property type="term" value="F:protein-macromolecule adaptor activity"/>
    <property type="evidence" value="ECO:0007669"/>
    <property type="project" value="TreeGrafter"/>
</dbReference>
<evidence type="ECO:0000256" key="1">
    <source>
        <dbReference type="ARBA" id="ARBA00005965"/>
    </source>
</evidence>
<keyword evidence="7" id="KW-1185">Reference proteome</keyword>
<evidence type="ECO:0000313" key="6">
    <source>
        <dbReference type="EMBL" id="EMD94137.1"/>
    </source>
</evidence>
<evidence type="ECO:0000256" key="3">
    <source>
        <dbReference type="SAM" id="MobiDB-lite"/>
    </source>
</evidence>
<feature type="compositionally biased region" description="Basic and acidic residues" evidence="3">
    <location>
        <begin position="129"/>
        <end position="140"/>
    </location>
</feature>
<dbReference type="EMBL" id="KB445572">
    <property type="protein sequence ID" value="EMD94137.1"/>
    <property type="molecule type" value="Genomic_DNA"/>
</dbReference>
<dbReference type="GO" id="GO:0034271">
    <property type="term" value="C:phosphatidylinositol 3-kinase complex, class III, type I"/>
    <property type="evidence" value="ECO:0007669"/>
    <property type="project" value="TreeGrafter"/>
</dbReference>
<feature type="compositionally biased region" description="Polar residues" evidence="3">
    <location>
        <begin position="408"/>
        <end position="417"/>
    </location>
</feature>
<dbReference type="GO" id="GO:0034272">
    <property type="term" value="C:phosphatidylinositol 3-kinase complex, class III, type II"/>
    <property type="evidence" value="ECO:0007669"/>
    <property type="project" value="TreeGrafter"/>
</dbReference>
<evidence type="ECO:0000256" key="2">
    <source>
        <dbReference type="SAM" id="Coils"/>
    </source>
</evidence>
<organism evidence="6 7">
    <name type="scientific">Cochliobolus heterostrophus (strain C5 / ATCC 48332 / race O)</name>
    <name type="common">Southern corn leaf blight fungus</name>
    <name type="synonym">Bipolaris maydis</name>
    <dbReference type="NCBI Taxonomy" id="701091"/>
    <lineage>
        <taxon>Eukaryota</taxon>
        <taxon>Fungi</taxon>
        <taxon>Dikarya</taxon>
        <taxon>Ascomycota</taxon>
        <taxon>Pezizomycotina</taxon>
        <taxon>Dothideomycetes</taxon>
        <taxon>Pleosporomycetidae</taxon>
        <taxon>Pleosporales</taxon>
        <taxon>Pleosporineae</taxon>
        <taxon>Pleosporaceae</taxon>
        <taxon>Bipolaris</taxon>
    </lineage>
</organism>
<dbReference type="FunFam" id="1.10.418.40:FF:000005">
    <property type="entry name" value="Autophagy protein Apg6, putative"/>
    <property type="match status" value="1"/>
</dbReference>
<feature type="compositionally biased region" description="Polar residues" evidence="3">
    <location>
        <begin position="114"/>
        <end position="128"/>
    </location>
</feature>
<dbReference type="eggNOG" id="KOG2751">
    <property type="taxonomic scope" value="Eukaryota"/>
</dbReference>
<gene>
    <name evidence="6" type="ORF">COCHEDRAFT_1169829</name>
</gene>
<evidence type="ECO:0000313" key="7">
    <source>
        <dbReference type="Proteomes" id="UP000016936"/>
    </source>
</evidence>
<dbReference type="PANTHER" id="PTHR12768">
    <property type="entry name" value="BECLIN 1"/>
    <property type="match status" value="1"/>
</dbReference>
<dbReference type="GO" id="GO:0045324">
    <property type="term" value="P:late endosome to vacuole transport"/>
    <property type="evidence" value="ECO:0007669"/>
    <property type="project" value="TreeGrafter"/>
</dbReference>
<reference evidence="7" key="2">
    <citation type="journal article" date="2013" name="PLoS Genet.">
        <title>Comparative genome structure, secondary metabolite, and effector coding capacity across Cochliobolus pathogens.</title>
        <authorList>
            <person name="Condon B.J."/>
            <person name="Leng Y."/>
            <person name="Wu D."/>
            <person name="Bushley K.E."/>
            <person name="Ohm R.A."/>
            <person name="Otillar R."/>
            <person name="Martin J."/>
            <person name="Schackwitz W."/>
            <person name="Grimwood J."/>
            <person name="MohdZainudin N."/>
            <person name="Xue C."/>
            <person name="Wang R."/>
            <person name="Manning V.A."/>
            <person name="Dhillon B."/>
            <person name="Tu Z.J."/>
            <person name="Steffenson B.J."/>
            <person name="Salamov A."/>
            <person name="Sun H."/>
            <person name="Lowry S."/>
            <person name="LaButti K."/>
            <person name="Han J."/>
            <person name="Copeland A."/>
            <person name="Lindquist E."/>
            <person name="Barry K."/>
            <person name="Schmutz J."/>
            <person name="Baker S.E."/>
            <person name="Ciuffetti L.M."/>
            <person name="Grigoriev I.V."/>
            <person name="Zhong S."/>
            <person name="Turgeon B.G."/>
        </authorList>
    </citation>
    <scope>NUCLEOTIDE SEQUENCE [LARGE SCALE GENOMIC DNA]</scope>
    <source>
        <strain evidence="7">C5 / ATCC 48332 / race O</strain>
    </source>
</reference>